<name>A0A4C1T589_EUMVA</name>
<dbReference type="AlphaFoldDB" id="A0A4C1T589"/>
<accession>A0A4C1T589</accession>
<gene>
    <name evidence="1" type="ORF">EVAR_5728_1</name>
</gene>
<proteinExistence type="predicted"/>
<evidence type="ECO:0000313" key="1">
    <source>
        <dbReference type="EMBL" id="GBP09284.1"/>
    </source>
</evidence>
<comment type="caution">
    <text evidence="1">The sequence shown here is derived from an EMBL/GenBank/DDBJ whole genome shotgun (WGS) entry which is preliminary data.</text>
</comment>
<sequence length="68" mass="7712">MDSLEWTDKGLSAAFPHFLRNSRSQKSFLRVRHDTALRQDPPNAGADRQPAMTSRSGEFALRTILRVV</sequence>
<evidence type="ECO:0000313" key="2">
    <source>
        <dbReference type="Proteomes" id="UP000299102"/>
    </source>
</evidence>
<keyword evidence="2" id="KW-1185">Reference proteome</keyword>
<organism evidence="1 2">
    <name type="scientific">Eumeta variegata</name>
    <name type="common">Bagworm moth</name>
    <name type="synonym">Eumeta japonica</name>
    <dbReference type="NCBI Taxonomy" id="151549"/>
    <lineage>
        <taxon>Eukaryota</taxon>
        <taxon>Metazoa</taxon>
        <taxon>Ecdysozoa</taxon>
        <taxon>Arthropoda</taxon>
        <taxon>Hexapoda</taxon>
        <taxon>Insecta</taxon>
        <taxon>Pterygota</taxon>
        <taxon>Neoptera</taxon>
        <taxon>Endopterygota</taxon>
        <taxon>Lepidoptera</taxon>
        <taxon>Glossata</taxon>
        <taxon>Ditrysia</taxon>
        <taxon>Tineoidea</taxon>
        <taxon>Psychidae</taxon>
        <taxon>Oiketicinae</taxon>
        <taxon>Eumeta</taxon>
    </lineage>
</organism>
<reference evidence="1 2" key="1">
    <citation type="journal article" date="2019" name="Commun. Biol.">
        <title>The bagworm genome reveals a unique fibroin gene that provides high tensile strength.</title>
        <authorList>
            <person name="Kono N."/>
            <person name="Nakamura H."/>
            <person name="Ohtoshi R."/>
            <person name="Tomita M."/>
            <person name="Numata K."/>
            <person name="Arakawa K."/>
        </authorList>
    </citation>
    <scope>NUCLEOTIDE SEQUENCE [LARGE SCALE GENOMIC DNA]</scope>
</reference>
<dbReference type="EMBL" id="BGZK01000035">
    <property type="protein sequence ID" value="GBP09284.1"/>
    <property type="molecule type" value="Genomic_DNA"/>
</dbReference>
<dbReference type="Proteomes" id="UP000299102">
    <property type="component" value="Unassembled WGS sequence"/>
</dbReference>
<protein>
    <submittedName>
        <fullName evidence="1">Uncharacterized protein</fullName>
    </submittedName>
</protein>
<feature type="non-terminal residue" evidence="1">
    <location>
        <position position="68"/>
    </location>
</feature>